<accession>A0A5C3QP71</accession>
<organism evidence="2 3">
    <name type="scientific">Pterulicium gracile</name>
    <dbReference type="NCBI Taxonomy" id="1884261"/>
    <lineage>
        <taxon>Eukaryota</taxon>
        <taxon>Fungi</taxon>
        <taxon>Dikarya</taxon>
        <taxon>Basidiomycota</taxon>
        <taxon>Agaricomycotina</taxon>
        <taxon>Agaricomycetes</taxon>
        <taxon>Agaricomycetidae</taxon>
        <taxon>Agaricales</taxon>
        <taxon>Pleurotineae</taxon>
        <taxon>Pterulaceae</taxon>
        <taxon>Pterulicium</taxon>
    </lineage>
</organism>
<proteinExistence type="predicted"/>
<reference evidence="2 3" key="1">
    <citation type="journal article" date="2019" name="Nat. Ecol. Evol.">
        <title>Megaphylogeny resolves global patterns of mushroom evolution.</title>
        <authorList>
            <person name="Varga T."/>
            <person name="Krizsan K."/>
            <person name="Foldi C."/>
            <person name="Dima B."/>
            <person name="Sanchez-Garcia M."/>
            <person name="Sanchez-Ramirez S."/>
            <person name="Szollosi G.J."/>
            <person name="Szarkandi J.G."/>
            <person name="Papp V."/>
            <person name="Albert L."/>
            <person name="Andreopoulos W."/>
            <person name="Angelini C."/>
            <person name="Antonin V."/>
            <person name="Barry K.W."/>
            <person name="Bougher N.L."/>
            <person name="Buchanan P."/>
            <person name="Buyck B."/>
            <person name="Bense V."/>
            <person name="Catcheside P."/>
            <person name="Chovatia M."/>
            <person name="Cooper J."/>
            <person name="Damon W."/>
            <person name="Desjardin D."/>
            <person name="Finy P."/>
            <person name="Geml J."/>
            <person name="Haridas S."/>
            <person name="Hughes K."/>
            <person name="Justo A."/>
            <person name="Karasinski D."/>
            <person name="Kautmanova I."/>
            <person name="Kiss B."/>
            <person name="Kocsube S."/>
            <person name="Kotiranta H."/>
            <person name="LaButti K.M."/>
            <person name="Lechner B.E."/>
            <person name="Liimatainen K."/>
            <person name="Lipzen A."/>
            <person name="Lukacs Z."/>
            <person name="Mihaltcheva S."/>
            <person name="Morgado L.N."/>
            <person name="Niskanen T."/>
            <person name="Noordeloos M.E."/>
            <person name="Ohm R.A."/>
            <person name="Ortiz-Santana B."/>
            <person name="Ovrebo C."/>
            <person name="Racz N."/>
            <person name="Riley R."/>
            <person name="Savchenko A."/>
            <person name="Shiryaev A."/>
            <person name="Soop K."/>
            <person name="Spirin V."/>
            <person name="Szebenyi C."/>
            <person name="Tomsovsky M."/>
            <person name="Tulloss R.E."/>
            <person name="Uehling J."/>
            <person name="Grigoriev I.V."/>
            <person name="Vagvolgyi C."/>
            <person name="Papp T."/>
            <person name="Martin F.M."/>
            <person name="Miettinen O."/>
            <person name="Hibbett D.S."/>
            <person name="Nagy L.G."/>
        </authorList>
    </citation>
    <scope>NUCLEOTIDE SEQUENCE [LARGE SCALE GENOMIC DNA]</scope>
    <source>
        <strain evidence="2 3">CBS 309.79</strain>
    </source>
</reference>
<evidence type="ECO:0000313" key="3">
    <source>
        <dbReference type="Proteomes" id="UP000305067"/>
    </source>
</evidence>
<feature type="compositionally biased region" description="Low complexity" evidence="1">
    <location>
        <begin position="140"/>
        <end position="152"/>
    </location>
</feature>
<feature type="region of interest" description="Disordered" evidence="1">
    <location>
        <begin position="32"/>
        <end position="64"/>
    </location>
</feature>
<sequence>MALLSSLGYNPLPRLRTMAHQRRPTPINTRLTAKPKEHSSASLSFTPLEAHDNDQSTMPSATPFRQPYYQRRLSSALSPVHEMAQQPQALVPLAHPSPSYSKTPIPNRRRDGGFNRKAVSSAQLLPLIHQLSPVERREQPNSNFKPNKNSSSHSLFIADVNPSSNYPPPPGLPPPTARPFPGLLDLLSCPPPQPLRRRPTESDAFALMYHRNSYSLPPIPSPLNPCRQIDRGYWNDISSYLLHNGKIPKTHAPGTTTRFRSICDSRRCCARAGGCAPCKKDANSLLKSMLVLGCYRRALSPPGPSSEFEVQVLETEEEVPSSEFEIEVPELEEDSEVLDIAPPEYSSVTEKILLYDSRDSQQYDNKPYDRKRGEISVVYEDLSSEIVLPLPPGYEFLAPYPVASYAVDSIDLKSPVDVSVEDAELEV</sequence>
<evidence type="ECO:0000256" key="1">
    <source>
        <dbReference type="SAM" id="MobiDB-lite"/>
    </source>
</evidence>
<dbReference type="EMBL" id="ML178819">
    <property type="protein sequence ID" value="TFL03785.1"/>
    <property type="molecule type" value="Genomic_DNA"/>
</dbReference>
<keyword evidence="3" id="KW-1185">Reference proteome</keyword>
<feature type="region of interest" description="Disordered" evidence="1">
    <location>
        <begin position="93"/>
        <end position="114"/>
    </location>
</feature>
<name>A0A5C3QP71_9AGAR</name>
<protein>
    <submittedName>
        <fullName evidence="2">Uncharacterized protein</fullName>
    </submittedName>
</protein>
<dbReference type="AlphaFoldDB" id="A0A5C3QP71"/>
<feature type="region of interest" description="Disordered" evidence="1">
    <location>
        <begin position="130"/>
        <end position="178"/>
    </location>
</feature>
<dbReference type="Proteomes" id="UP000305067">
    <property type="component" value="Unassembled WGS sequence"/>
</dbReference>
<evidence type="ECO:0000313" key="2">
    <source>
        <dbReference type="EMBL" id="TFL03785.1"/>
    </source>
</evidence>
<feature type="compositionally biased region" description="Pro residues" evidence="1">
    <location>
        <begin position="165"/>
        <end position="178"/>
    </location>
</feature>
<gene>
    <name evidence="2" type="ORF">BDV98DRAFT_563049</name>
</gene>